<sequence length="136" mass="13989">MSPQTDVLDLLHRALVVLPTQHAIISIEGENVALLAAVAANAATMRIIGIGLPTGHIAQAIAQVKPECLTILLGQISLNVVVQADDRTAIIAVYVGHPITGVIPVVVLLHTAQLGTAQVVQHVVGIAVDRVAAKGG</sequence>
<name>A0A2J0UCN1_STEMA</name>
<protein>
    <submittedName>
        <fullName evidence="1">Uncharacterized protein</fullName>
    </submittedName>
</protein>
<accession>A0A2J0UCN1</accession>
<evidence type="ECO:0000313" key="2">
    <source>
        <dbReference type="Proteomes" id="UP000230167"/>
    </source>
</evidence>
<evidence type="ECO:0000313" key="1">
    <source>
        <dbReference type="EMBL" id="PJL31204.1"/>
    </source>
</evidence>
<reference evidence="1 2" key="1">
    <citation type="journal article" date="2017" name="Front. Microbiol.">
        <title>Double-Face Meets the Bacterial World: The Opportunistic Pathogen Stenotrophomonas maltophilia.</title>
        <authorList>
            <person name="Lira F."/>
            <person name="Berg G."/>
            <person name="Martinez J.L."/>
        </authorList>
    </citation>
    <scope>NUCLEOTIDE SEQUENCE [LARGE SCALE GENOMIC DNA]</scope>
    <source>
        <strain evidence="1 2">EA1</strain>
    </source>
</reference>
<dbReference type="EMBL" id="NEQV01000002">
    <property type="protein sequence ID" value="PJL31204.1"/>
    <property type="molecule type" value="Genomic_DNA"/>
</dbReference>
<organism evidence="1 2">
    <name type="scientific">Stenotrophomonas maltophilia</name>
    <name type="common">Pseudomonas maltophilia</name>
    <name type="synonym">Xanthomonas maltophilia</name>
    <dbReference type="NCBI Taxonomy" id="40324"/>
    <lineage>
        <taxon>Bacteria</taxon>
        <taxon>Pseudomonadati</taxon>
        <taxon>Pseudomonadota</taxon>
        <taxon>Gammaproteobacteria</taxon>
        <taxon>Lysobacterales</taxon>
        <taxon>Lysobacteraceae</taxon>
        <taxon>Stenotrophomonas</taxon>
        <taxon>Stenotrophomonas maltophilia group</taxon>
    </lineage>
</organism>
<comment type="caution">
    <text evidence="1">The sequence shown here is derived from an EMBL/GenBank/DDBJ whole genome shotgun (WGS) entry which is preliminary data.</text>
</comment>
<dbReference type="AlphaFoldDB" id="A0A2J0UCN1"/>
<gene>
    <name evidence="1" type="ORF">B9Y64_06350</name>
</gene>
<proteinExistence type="predicted"/>
<dbReference type="Proteomes" id="UP000230167">
    <property type="component" value="Unassembled WGS sequence"/>
</dbReference>